<dbReference type="Proteomes" id="UP000002247">
    <property type="component" value="Chromosome"/>
</dbReference>
<reference evidence="1 2" key="1">
    <citation type="journal article" date="2010" name="Stand. Genomic Sci.">
        <title>Complete genome sequence of Segniliparus rotundus type strain (CDC 1076).</title>
        <authorList>
            <person name="Sikorski J."/>
            <person name="Lapidus A."/>
            <person name="Copeland A."/>
            <person name="Misra M."/>
            <person name="Glavina Del Rio T."/>
            <person name="Nolan M."/>
            <person name="Lucas S."/>
            <person name="Chen F."/>
            <person name="Tice H."/>
            <person name="Cheng J.F."/>
            <person name="Jando M."/>
            <person name="Schneider S."/>
            <person name="Bruce D."/>
            <person name="Goodwin L."/>
            <person name="Pitluck S."/>
            <person name="Liolios K."/>
            <person name="Mikhailova N."/>
            <person name="Pati A."/>
            <person name="Ivanova N."/>
            <person name="Mavromatis K."/>
            <person name="Chen A."/>
            <person name="Palaniappan K."/>
            <person name="Chertkov O."/>
            <person name="Land M."/>
            <person name="Hauser L."/>
            <person name="Chang Y.J."/>
            <person name="Jeffries C.D."/>
            <person name="Brettin T."/>
            <person name="Detter J.C."/>
            <person name="Han C."/>
            <person name="Rohde M."/>
            <person name="Goker M."/>
            <person name="Bristow J."/>
            <person name="Eisen J.A."/>
            <person name="Markowitz V."/>
            <person name="Hugenholtz P."/>
            <person name="Kyrpides N.C."/>
            <person name="Klenk H.P."/>
        </authorList>
    </citation>
    <scope>NUCLEOTIDE SEQUENCE [LARGE SCALE GENOMIC DNA]</scope>
    <source>
        <strain evidence="2">ATCC BAA-972 / CDC 1076 / CIP 108378 / DSM 44985 / JCM 13578</strain>
    </source>
</reference>
<evidence type="ECO:0000313" key="2">
    <source>
        <dbReference type="Proteomes" id="UP000002247"/>
    </source>
</evidence>
<dbReference type="AlphaFoldDB" id="D6Z9M9"/>
<name>D6Z9M9_SEGRD</name>
<evidence type="ECO:0000313" key="1">
    <source>
        <dbReference type="EMBL" id="ADG96556.1"/>
    </source>
</evidence>
<dbReference type="SUPFAM" id="SSF52540">
    <property type="entry name" value="P-loop containing nucleoside triphosphate hydrolases"/>
    <property type="match status" value="1"/>
</dbReference>
<protein>
    <submittedName>
        <fullName evidence="1">Terminase</fullName>
    </submittedName>
</protein>
<dbReference type="HOGENOM" id="CLU_030716_0_0_11"/>
<dbReference type="EMBL" id="CP001958">
    <property type="protein sequence ID" value="ADG96556.1"/>
    <property type="molecule type" value="Genomic_DNA"/>
</dbReference>
<proteinExistence type="predicted"/>
<dbReference type="KEGG" id="srt:Srot_0063"/>
<dbReference type="eggNOG" id="COG4626">
    <property type="taxonomic scope" value="Bacteria"/>
</dbReference>
<dbReference type="STRING" id="640132.Srot_0063"/>
<keyword evidence="2" id="KW-1185">Reference proteome</keyword>
<dbReference type="Gene3D" id="3.40.50.300">
    <property type="entry name" value="P-loop containing nucleotide triphosphate hydrolases"/>
    <property type="match status" value="1"/>
</dbReference>
<accession>D6Z9M9</accession>
<organism evidence="1 2">
    <name type="scientific">Segniliparus rotundus (strain ATCC BAA-972 / CDC 1076 / CIP 108378 / DSM 44985 / JCM 13578)</name>
    <dbReference type="NCBI Taxonomy" id="640132"/>
    <lineage>
        <taxon>Bacteria</taxon>
        <taxon>Bacillati</taxon>
        <taxon>Actinomycetota</taxon>
        <taxon>Actinomycetes</taxon>
        <taxon>Mycobacteriales</taxon>
        <taxon>Segniliparaceae</taxon>
        <taxon>Segniliparus</taxon>
    </lineage>
</organism>
<sequence>MARLSEVARHLVVPEGIVSTEWPRVRAKCSELGLGFDEWQDGLGRLMFSKREDGLYACDTVVVSIPRQVGKTHVMMSALFALCLLRAGLTVLWTAHRVKTAKETFGSMAALAARDSVRPLVAQVVRGRGDEAVLFVNGSRILFGAREAGFGRGFADVGVLAFDEAQILGESALDDMLASQNVAENPLTLFMGTPPRPKDPGEAFTMFRQEALDGESEGTLYVELSADRGCDVEDREQWRKANPSYPHRTSERAMLRLRKNLLEDSFRREALGVWDEVSTHQAVVKDSVWRALRADGPESSVRPHALVVDMSHSREVSVGACWLDGDCAHVEEVWAGVSGSECVEWVAANVGRRVPVGVDSASPASSLVPELRRRGVRVVVTNASDMAKAFGMLMDRVAAGSLSHANQESVNQAVAGARRRPIRDAGGYGLDRRDETANIAPLVAVMLSVLVAVTHGRRKSVVSSGRGGFVL</sequence>
<dbReference type="RefSeq" id="WP_013137012.1">
    <property type="nucleotide sequence ID" value="NC_014168.1"/>
</dbReference>
<dbReference type="InterPro" id="IPR027417">
    <property type="entry name" value="P-loop_NTPase"/>
</dbReference>
<gene>
    <name evidence="1" type="ordered locus">Srot_0063</name>
</gene>